<dbReference type="InterPro" id="IPR052017">
    <property type="entry name" value="TSUP"/>
</dbReference>
<accession>G7VHJ0</accession>
<keyword evidence="4 7" id="KW-0812">Transmembrane</keyword>
<dbReference type="PANTHER" id="PTHR30269:SF37">
    <property type="entry name" value="MEMBRANE TRANSPORTER PROTEIN"/>
    <property type="match status" value="1"/>
</dbReference>
<dbReference type="Pfam" id="PF01925">
    <property type="entry name" value="TauE"/>
    <property type="match status" value="1"/>
</dbReference>
<evidence type="ECO:0000256" key="2">
    <source>
        <dbReference type="ARBA" id="ARBA00022448"/>
    </source>
</evidence>
<dbReference type="PANTHER" id="PTHR30269">
    <property type="entry name" value="TRANSMEMBRANE PROTEIN YFCA"/>
    <property type="match status" value="1"/>
</dbReference>
<evidence type="ECO:0000256" key="6">
    <source>
        <dbReference type="ARBA" id="ARBA00023136"/>
    </source>
</evidence>
<evidence type="ECO:0000256" key="7">
    <source>
        <dbReference type="RuleBase" id="RU363041"/>
    </source>
</evidence>
<keyword evidence="9" id="KW-1185">Reference proteome</keyword>
<feature type="transmembrane region" description="Helical" evidence="7">
    <location>
        <begin position="207"/>
        <end position="228"/>
    </location>
</feature>
<name>G7VHJ0_9CREN</name>
<keyword evidence="2" id="KW-0813">Transport</keyword>
<keyword evidence="6 7" id="KW-0472">Membrane</keyword>
<evidence type="ECO:0000313" key="9">
    <source>
        <dbReference type="Proteomes" id="UP000005867"/>
    </source>
</evidence>
<dbReference type="HOGENOM" id="CLU_045498_5_2_2"/>
<dbReference type="GO" id="GO:0005886">
    <property type="term" value="C:plasma membrane"/>
    <property type="evidence" value="ECO:0007669"/>
    <property type="project" value="UniProtKB-SubCell"/>
</dbReference>
<gene>
    <name evidence="8" type="ORF">P186_1879</name>
</gene>
<dbReference type="RefSeq" id="WP_014289106.1">
    <property type="nucleotide sequence ID" value="NC_016645.1"/>
</dbReference>
<evidence type="ECO:0000256" key="4">
    <source>
        <dbReference type="ARBA" id="ARBA00022692"/>
    </source>
</evidence>
<reference evidence="8 9" key="1">
    <citation type="journal article" date="2012" name="J. Bacteriol.">
        <title>Complete genome sequence of strain 1860, a crenarchaeon of the genus pyrobaculum able to grow with various electron acceptors.</title>
        <authorList>
            <person name="Mardanov A.V."/>
            <person name="Gumerov V.M."/>
            <person name="Slobodkina G.B."/>
            <person name="Beletsky A.V."/>
            <person name="Bonch-Osmolovskaya E.A."/>
            <person name="Ravin N.V."/>
            <person name="Skryabin K.G."/>
        </authorList>
    </citation>
    <scope>NUCLEOTIDE SEQUENCE [LARGE SCALE GENOMIC DNA]</scope>
    <source>
        <strain evidence="8 9">1860</strain>
    </source>
</reference>
<feature type="transmembrane region" description="Helical" evidence="7">
    <location>
        <begin position="78"/>
        <end position="101"/>
    </location>
</feature>
<feature type="transmembrane region" description="Helical" evidence="7">
    <location>
        <begin position="168"/>
        <end position="187"/>
    </location>
</feature>
<protein>
    <recommendedName>
        <fullName evidence="7">Probable membrane transporter protein</fullName>
    </recommendedName>
</protein>
<sequence>MAVEGLYVPLILGVVSVFIGFIGALAGVGGGVLFTPLFLAFTAADINIVRATGLALAMTTSIFSSVRYIRAGITNLNIILFSSFFLTIGAVFGATMGIYLVHQYGQVGAAVTRLALGVLLIVIIVVMSLRRVEWPEAREDRFTKLFDLRGVYFEQSLKREVRYAARNAHIAAVFLFLVGVISGTFGLGGGWALVPVLNLVSGLPLKVAVATSVASIAVGDAAGLWVYYHHAYLLPEMFIAVVPGVVVGATLGAKVALRVKASIVKYAVMGVMLVSGIQLIIRGISSLI</sequence>
<dbReference type="AlphaFoldDB" id="G7VHJ0"/>
<feature type="transmembrane region" description="Helical" evidence="7">
    <location>
        <begin position="48"/>
        <end position="66"/>
    </location>
</feature>
<evidence type="ECO:0000256" key="5">
    <source>
        <dbReference type="ARBA" id="ARBA00022989"/>
    </source>
</evidence>
<feature type="transmembrane region" description="Helical" evidence="7">
    <location>
        <begin position="263"/>
        <end position="281"/>
    </location>
</feature>
<proteinExistence type="inferred from homology"/>
<dbReference type="GeneID" id="11596372"/>
<dbReference type="EMBL" id="CP003098">
    <property type="protein sequence ID" value="AET33281.1"/>
    <property type="molecule type" value="Genomic_DNA"/>
</dbReference>
<keyword evidence="5 7" id="KW-1133">Transmembrane helix</keyword>
<feature type="transmembrane region" description="Helical" evidence="7">
    <location>
        <begin position="237"/>
        <end position="257"/>
    </location>
</feature>
<dbReference type="eggNOG" id="arCOG02050">
    <property type="taxonomic scope" value="Archaea"/>
</dbReference>
<feature type="transmembrane region" description="Helical" evidence="7">
    <location>
        <begin position="107"/>
        <end position="129"/>
    </location>
</feature>
<dbReference type="BioCyc" id="PSP1104324:GJSN-1837-MONOMER"/>
<organism evidence="8 9">
    <name type="scientific">Pyrobaculum ferrireducens</name>
    <dbReference type="NCBI Taxonomy" id="1104324"/>
    <lineage>
        <taxon>Archaea</taxon>
        <taxon>Thermoproteota</taxon>
        <taxon>Thermoprotei</taxon>
        <taxon>Thermoproteales</taxon>
        <taxon>Thermoproteaceae</taxon>
        <taxon>Pyrobaculum</taxon>
    </lineage>
</organism>
<comment type="similarity">
    <text evidence="7">Belongs to the 4-toluene sulfonate uptake permease (TSUP) (TC 2.A.102) family.</text>
</comment>
<evidence type="ECO:0000256" key="1">
    <source>
        <dbReference type="ARBA" id="ARBA00004651"/>
    </source>
</evidence>
<dbReference type="KEGG" id="pyr:P186_1879"/>
<dbReference type="Proteomes" id="UP000005867">
    <property type="component" value="Chromosome"/>
</dbReference>
<dbReference type="InterPro" id="IPR002781">
    <property type="entry name" value="TM_pro_TauE-like"/>
</dbReference>
<evidence type="ECO:0000313" key="8">
    <source>
        <dbReference type="EMBL" id="AET33281.1"/>
    </source>
</evidence>
<feature type="transmembrane region" description="Helical" evidence="7">
    <location>
        <begin position="7"/>
        <end position="28"/>
    </location>
</feature>
<evidence type="ECO:0000256" key="3">
    <source>
        <dbReference type="ARBA" id="ARBA00022475"/>
    </source>
</evidence>
<dbReference type="STRING" id="1104324.P186_1879"/>
<comment type="subcellular location">
    <subcellularLocation>
        <location evidence="1 7">Cell membrane</location>
        <topology evidence="1 7">Multi-pass membrane protein</topology>
    </subcellularLocation>
</comment>
<keyword evidence="3 7" id="KW-1003">Cell membrane</keyword>